<keyword evidence="2" id="KW-1185">Reference proteome</keyword>
<accession>A0ACC2R477</accession>
<proteinExistence type="predicted"/>
<dbReference type="EMBL" id="CM056788">
    <property type="protein sequence ID" value="KAJ8730937.1"/>
    <property type="molecule type" value="Genomic_DNA"/>
</dbReference>
<comment type="caution">
    <text evidence="1">The sequence shown here is derived from an EMBL/GenBank/DDBJ whole genome shotgun (WGS) entry which is preliminary data.</text>
</comment>
<evidence type="ECO:0000313" key="2">
    <source>
        <dbReference type="Proteomes" id="UP001231649"/>
    </source>
</evidence>
<reference evidence="1" key="1">
    <citation type="submission" date="2023-03" db="EMBL/GenBank/DDBJ databases">
        <title>Chromosome-level genomes of two armyworms, Mythimna separata and Mythimna loreyi, provide insights into the biosynthesis and reception of sex pheromones.</title>
        <authorList>
            <person name="Zhao H."/>
        </authorList>
    </citation>
    <scope>NUCLEOTIDE SEQUENCE</scope>
    <source>
        <strain evidence="1">BeijingLab</strain>
    </source>
</reference>
<evidence type="ECO:0000313" key="1">
    <source>
        <dbReference type="EMBL" id="KAJ8730937.1"/>
    </source>
</evidence>
<dbReference type="Proteomes" id="UP001231649">
    <property type="component" value="Chromosome 12"/>
</dbReference>
<name>A0ACC2R477_9NEOP</name>
<protein>
    <submittedName>
        <fullName evidence="1">Uncharacterized protein</fullName>
    </submittedName>
</protein>
<organism evidence="1 2">
    <name type="scientific">Mythimna loreyi</name>
    <dbReference type="NCBI Taxonomy" id="667449"/>
    <lineage>
        <taxon>Eukaryota</taxon>
        <taxon>Metazoa</taxon>
        <taxon>Ecdysozoa</taxon>
        <taxon>Arthropoda</taxon>
        <taxon>Hexapoda</taxon>
        <taxon>Insecta</taxon>
        <taxon>Pterygota</taxon>
        <taxon>Neoptera</taxon>
        <taxon>Endopterygota</taxon>
        <taxon>Lepidoptera</taxon>
        <taxon>Glossata</taxon>
        <taxon>Ditrysia</taxon>
        <taxon>Noctuoidea</taxon>
        <taxon>Noctuidae</taxon>
        <taxon>Noctuinae</taxon>
        <taxon>Hadenini</taxon>
        <taxon>Mythimna</taxon>
    </lineage>
</organism>
<gene>
    <name evidence="1" type="ORF">PYW08_002350</name>
</gene>
<sequence length="1405" mass="159126">MAKAMAVLQGLGQKVSGKEQPECRTLQVAMPPPRPVDVEFNNITLTVSEGLTSRKKKTILKNVSGLFKSGELTAIMGPSGAGKSSLMNALTGFSIRGVTGNIRAGDTICELGPKNSMRSLEAYRKKSCYILQDDRLNPLFTVAELMKFAADMKLGDTLTDKLKLSVIAEILCTLGLSGSENTRCVNLSGGQKKRLSIAMELIDNPPVLFLDEPTTGLDSRTSAQCMDMLKNLARNGRTIVCTIHQPPASIYSMFDQVYMLAEGFCIYHGSSENTVPYLASVGLQCPMYHNPADYFLEIATGEYGKFNEFLAEKCSNHEWAEKPALPPGTERLSEVISLGKTSVIINPPHELYKFGKLFKRCIMQQYRDWTVSHLKLLMHMVIGVLLGLLYEHAGNDGSKTVSNLSFLLVSTVYLCYTSLMPAVLKIPTEMSVLKKENFNNWYNLKTYYAALLVTGMPLQIIYSFVYSVPSYFLSGQPLEPLRFLMFVITLANVALLAEAMGNVIGTCFNPVNGTFLGAIWTCAMIVYAGYLVLLTHMHPAMRALSHASFLRYAFEALVLSIYSNGRQPLLCPEDMTYCHLRHPKAVLNEFSLDPDNYWNDIAILGAELLVIRILAYFTLKRSVRALKLIVISCFLFGAVNLTDVTYYEILGVTKKASAQEIRQAYKKLAVKYHPDKNPGEDEQEKFLKITEAYETLKDPDKRHNYDLYGSFSYAKKYDYRSQSEYDNLYYNGLYHNDPFVDTLSGASWKNYMKDGFYFINFYSPFCPPCQNLAEHWKKLAEIYKGIVKIGAVNCKYHNSFCNNNMRIGIYPTLLFYPNGKKGNFVYFNGDRTLEALDEFVMMFLRNAIHVPTIMQLRSTDKPMAYVLGANRIAKNALTRIAFHLKDVVTVALVEDDDLRSKLASDDYTTVVFRYKNIKREIESTDEKEILQEIVEALPKIELIGPEKLKEIRNSLRTGSQKTWVLFFSSKEENKLQLYQMIAAFPNMNFGEVDCDKWSELCASLHVAAAPAWALLKRGGVYQRAAPYVNVRDFIHTASEALILHTLSTSDFQRIFEGGDSDVWVLLVAPHGTKWDHIADPFTRASIEYNEDENINFGILACTAHTDPYCRQVAYNQPVIIVQKGAKRHAYNGRDYENQLLDFIDMIIESGDLELDEKQVLEILDASSREHAWLVAYLPAHCGSFCDDLAYEWMIVAKKLRPLDFVRVGVLNCARSRAAFCTNIRAATARLYPIASGQHYSVSLQHLSQAPYILEWALGFIDDSVQKLNWQTFSKQVIAEELNPTGTKKPWLVYFHSPRCYSCYEKFSDFAVAGILLNNAVQLGKVNCVTERGVCQHEQIMSYPSLKLYLNRNQRQRFSTVITIQIRDYEMMLQEIKPLLRRYDESLLAGIEPSVRKSFDIKHDEF</sequence>